<dbReference type="PANTHER" id="PTHR33112">
    <property type="entry name" value="DOMAIN PROTEIN, PUTATIVE-RELATED"/>
    <property type="match status" value="1"/>
</dbReference>
<dbReference type="Pfam" id="PF06985">
    <property type="entry name" value="HET"/>
    <property type="match status" value="1"/>
</dbReference>
<dbReference type="AlphaFoldDB" id="A0A194XDD1"/>
<dbReference type="InterPro" id="IPR010730">
    <property type="entry name" value="HET"/>
</dbReference>
<name>A0A194XDD1_MOLSC</name>
<dbReference type="Proteomes" id="UP000070700">
    <property type="component" value="Unassembled WGS sequence"/>
</dbReference>
<dbReference type="OrthoDB" id="5125733at2759"/>
<dbReference type="RefSeq" id="XP_018072117.1">
    <property type="nucleotide sequence ID" value="XM_018221127.1"/>
</dbReference>
<reference evidence="2 3" key="1">
    <citation type="submission" date="2015-10" db="EMBL/GenBank/DDBJ databases">
        <title>Full genome of DAOMC 229536 Phialocephala scopiformis, a fungal endophyte of spruce producing the potent anti-insectan compound rugulosin.</title>
        <authorList>
            <consortium name="DOE Joint Genome Institute"/>
            <person name="Walker A.K."/>
            <person name="Frasz S.L."/>
            <person name="Seifert K.A."/>
            <person name="Miller J.D."/>
            <person name="Mondo S.J."/>
            <person name="Labutti K."/>
            <person name="Lipzen A."/>
            <person name="Dockter R."/>
            <person name="Kennedy M."/>
            <person name="Grigoriev I.V."/>
            <person name="Spatafora J.W."/>
        </authorList>
    </citation>
    <scope>NUCLEOTIDE SEQUENCE [LARGE SCALE GENOMIC DNA]</scope>
    <source>
        <strain evidence="2 3">CBS 120377</strain>
    </source>
</reference>
<evidence type="ECO:0000313" key="3">
    <source>
        <dbReference type="Proteomes" id="UP000070700"/>
    </source>
</evidence>
<accession>A0A194XDD1</accession>
<dbReference type="KEGG" id="psco:LY89DRAFT_747611"/>
<gene>
    <name evidence="2" type="ORF">LY89DRAFT_747611</name>
</gene>
<dbReference type="EMBL" id="KQ947414">
    <property type="protein sequence ID" value="KUJ17762.1"/>
    <property type="molecule type" value="Genomic_DNA"/>
</dbReference>
<dbReference type="PANTHER" id="PTHR33112:SF16">
    <property type="entry name" value="HETEROKARYON INCOMPATIBILITY DOMAIN-CONTAINING PROTEIN"/>
    <property type="match status" value="1"/>
</dbReference>
<proteinExistence type="predicted"/>
<dbReference type="STRING" id="149040.A0A194XDD1"/>
<dbReference type="InParanoid" id="A0A194XDD1"/>
<evidence type="ECO:0000313" key="2">
    <source>
        <dbReference type="EMBL" id="KUJ17762.1"/>
    </source>
</evidence>
<organism evidence="2 3">
    <name type="scientific">Mollisia scopiformis</name>
    <name type="common">Conifer needle endophyte fungus</name>
    <name type="synonym">Phialocephala scopiformis</name>
    <dbReference type="NCBI Taxonomy" id="149040"/>
    <lineage>
        <taxon>Eukaryota</taxon>
        <taxon>Fungi</taxon>
        <taxon>Dikarya</taxon>
        <taxon>Ascomycota</taxon>
        <taxon>Pezizomycotina</taxon>
        <taxon>Leotiomycetes</taxon>
        <taxon>Helotiales</taxon>
        <taxon>Mollisiaceae</taxon>
        <taxon>Mollisia</taxon>
    </lineage>
</organism>
<protein>
    <submittedName>
        <fullName evidence="2">HET-domain-containing protein</fullName>
    </submittedName>
</protein>
<evidence type="ECO:0000259" key="1">
    <source>
        <dbReference type="Pfam" id="PF06985"/>
    </source>
</evidence>
<keyword evidence="3" id="KW-1185">Reference proteome</keyword>
<feature type="domain" description="Heterokaryon incompatibility" evidence="1">
    <location>
        <begin position="52"/>
        <end position="212"/>
    </location>
</feature>
<dbReference type="GeneID" id="28830853"/>
<sequence length="513" mass="58371">MTECKTSHGQLCNEDLASKTPKRYLDVHLDSDRSYVELIEKIDNEAVADCRYAALSYSWGRPPFVTTTLDNIHDHKQGMLVEDLPPTIHDAVKVTRELAIPYLWVDSLCILQGPAGHPEVMADHDEQFPQMGMVYSNAFLTIIAANTTTVNESFLTLRTKIQAQWVLLDRTFYDATREPAWYAQGAKVLPAYQLDRQSWRGTSDSRAWCLQEKMLSKRIISFHDEGVMYACRTTWRNGFGLVLCLMAPMARSFKQPGVMMSNGGELGSYAARAPPDDLTCRYDFWTSLIEQYTSRNLTESNDRLRAAAGIAEVWQRVFDDEYYAGLWKSSVEVQLLWCHSGKRIGSSRQHPIASEYRAPSWSWAAVDGDVHFHFGLRHLLETVPTGHSSTSERAPKLVGTRYEQSVRVQNFDMKLIGTADIEVFVEDTTVSHLGAHILGYLEISSWIRMDNKLMLPSLPIEDFRDSDLHWSGTFFDSGSRGEHTELYYLETLRFDMVYPKRGPSSKKTRLSSG</sequence>